<evidence type="ECO:0000313" key="2">
    <source>
        <dbReference type="Proteomes" id="UP001172680"/>
    </source>
</evidence>
<keyword evidence="2" id="KW-1185">Reference proteome</keyword>
<protein>
    <submittedName>
        <fullName evidence="1">Uncharacterized protein</fullName>
    </submittedName>
</protein>
<dbReference type="Proteomes" id="UP001172680">
    <property type="component" value="Unassembled WGS sequence"/>
</dbReference>
<proteinExistence type="predicted"/>
<accession>A0ACC2ZEF5</accession>
<organism evidence="1 2">
    <name type="scientific">Coniosporium tulheliwenetii</name>
    <dbReference type="NCBI Taxonomy" id="3383036"/>
    <lineage>
        <taxon>Eukaryota</taxon>
        <taxon>Fungi</taxon>
        <taxon>Dikarya</taxon>
        <taxon>Ascomycota</taxon>
        <taxon>Pezizomycotina</taxon>
        <taxon>Dothideomycetes</taxon>
        <taxon>Dothideomycetes incertae sedis</taxon>
        <taxon>Coniosporium</taxon>
    </lineage>
</organism>
<reference evidence="1" key="1">
    <citation type="submission" date="2022-10" db="EMBL/GenBank/DDBJ databases">
        <title>Culturing micro-colonial fungi from biological soil crusts in the Mojave desert and describing Neophaeococcomyces mojavensis, and introducing the new genera and species Taxawa tesnikishii.</title>
        <authorList>
            <person name="Kurbessoian T."/>
            <person name="Stajich J.E."/>
        </authorList>
    </citation>
    <scope>NUCLEOTIDE SEQUENCE</scope>
    <source>
        <strain evidence="1">JES_115</strain>
    </source>
</reference>
<name>A0ACC2ZEF5_9PEZI</name>
<comment type="caution">
    <text evidence="1">The sequence shown here is derived from an EMBL/GenBank/DDBJ whole genome shotgun (WGS) entry which is preliminary data.</text>
</comment>
<dbReference type="EMBL" id="JAPDRP010000007">
    <property type="protein sequence ID" value="KAJ9646005.1"/>
    <property type="molecule type" value="Genomic_DNA"/>
</dbReference>
<gene>
    <name evidence="1" type="ORF">H2199_003048</name>
</gene>
<sequence length="560" mass="62508">MAFSASTYDNFVSERSASQTRLFAQYLGTRDDFDLIIIGSGFGGGTLADDLAERIGRQKRILVLEAGSYLYPTHIYNVCRFRNDEVAKHFACKTFSQSGNKDSQDYIHERPQLNFGGRSIFWSGLIPSIQTWELGFFPSRVRNDLTSGLLDKAGEQMNESKSMGSTAKAIVEELRQSSLYQDFSIQETPRALHQPYLSPLGVPKDQFFVEPTGVFNTAELLINQVGLTPGVSEGNGPGLHLLLNHFVEDVEQITGGDYRVSVTDTIDGRRRSFVAKTVVLCGGSIESPKLLRRSSVHGNISSQVQAMVGVGLTDHPTSHELTSFVSHIGSVRIPRDSHAKIILYSKGLPDENGQIRYPFNVEMNVNHEYWHLRENDPNESELNHHDGNSRVDIKFSFGNCLYGGNKIENSGGYVPEIRFRNLSWTDHLSGSRFPALAGWHKNAAEIFDVMNSVSYKIFSQFQLHGNEARPVEDIWYNQRGKGFGHGTVHHAACSLRMPHRWTYNGDFQPNSVVDEDLQVVGAPNLYVCDMSVMPFSSAANPVRTLVALALRLSRRLSVRG</sequence>
<evidence type="ECO:0000313" key="1">
    <source>
        <dbReference type="EMBL" id="KAJ9646005.1"/>
    </source>
</evidence>